<feature type="transmembrane region" description="Helical" evidence="1">
    <location>
        <begin position="216"/>
        <end position="235"/>
    </location>
</feature>
<keyword evidence="1" id="KW-1133">Transmembrane helix</keyword>
<dbReference type="OrthoDB" id="9869655at2"/>
<evidence type="ECO:0000256" key="1">
    <source>
        <dbReference type="SAM" id="Phobius"/>
    </source>
</evidence>
<reference evidence="2" key="1">
    <citation type="submission" date="2018-02" db="EMBL/GenBank/DDBJ databases">
        <authorList>
            <person name="Cohen D.B."/>
            <person name="Kent A.D."/>
        </authorList>
    </citation>
    <scope>NUCLEOTIDE SEQUENCE [LARGE SCALE GENOMIC DNA]</scope>
    <source>
        <strain evidence="2">Peat soil MAG SbA1</strain>
    </source>
</reference>
<feature type="transmembrane region" description="Helical" evidence="1">
    <location>
        <begin position="167"/>
        <end position="189"/>
    </location>
</feature>
<gene>
    <name evidence="2" type="ORF">SBA1_140087</name>
</gene>
<dbReference type="Proteomes" id="UP000238701">
    <property type="component" value="Unassembled WGS sequence"/>
</dbReference>
<keyword evidence="1" id="KW-0472">Membrane</keyword>
<proteinExistence type="predicted"/>
<evidence type="ECO:0000313" key="2">
    <source>
        <dbReference type="EMBL" id="SPF35196.1"/>
    </source>
</evidence>
<name>A0A2U3K6C6_9BACT</name>
<accession>A0A2U3K6C6</accession>
<sequence length="368" mass="39679">MGTVVSVFLLLAVTSAFLGLGGMWFSTLLESRTRGVGMMGALVLYGITLGMFGMSESGLPGLAAISPVTHMIQLLGDQNAKLRAPVLFGHEISWLLMGVLLCGSFSAWLTLMLVRNLKRDYPEIRPLSRWQAVGCAAFLNFLIYALMRPGDSFGGGGRVGWFPDSATVALFVVAMNGLILFLMGMATLTPQERLKVWRRKRATGESALFADDGLPWPWLGISAVVAYGLMVWGLLAWKHTLPLEMGTLQGAAIRLLLVLVFVTRDVLFLQWCMLTRLRQPIVKGVLFLGLYYTAAGVLTGLAAVSSEAAARWMMALLTPVMVFDTEVKGLAFPAATYAGLVLQMGVIGAMLVAIGSRLQRPMQAGAAA</sequence>
<dbReference type="EMBL" id="OMOD01000046">
    <property type="protein sequence ID" value="SPF35196.1"/>
    <property type="molecule type" value="Genomic_DNA"/>
</dbReference>
<dbReference type="AlphaFoldDB" id="A0A2U3K6C6"/>
<organism evidence="2">
    <name type="scientific">Candidatus Sulfotelmatobacter kueseliae</name>
    <dbReference type="NCBI Taxonomy" id="2042962"/>
    <lineage>
        <taxon>Bacteria</taxon>
        <taxon>Pseudomonadati</taxon>
        <taxon>Acidobacteriota</taxon>
        <taxon>Terriglobia</taxon>
        <taxon>Terriglobales</taxon>
        <taxon>Candidatus Korobacteraceae</taxon>
        <taxon>Candidatus Sulfotelmatobacter</taxon>
    </lineage>
</organism>
<feature type="transmembrane region" description="Helical" evidence="1">
    <location>
        <begin position="36"/>
        <end position="54"/>
    </location>
</feature>
<feature type="transmembrane region" description="Helical" evidence="1">
    <location>
        <begin position="6"/>
        <end position="29"/>
    </location>
</feature>
<feature type="transmembrane region" description="Helical" evidence="1">
    <location>
        <begin position="330"/>
        <end position="354"/>
    </location>
</feature>
<feature type="transmembrane region" description="Helical" evidence="1">
    <location>
        <begin position="92"/>
        <end position="114"/>
    </location>
</feature>
<feature type="transmembrane region" description="Helical" evidence="1">
    <location>
        <begin position="126"/>
        <end position="147"/>
    </location>
</feature>
<feature type="transmembrane region" description="Helical" evidence="1">
    <location>
        <begin position="255"/>
        <end position="274"/>
    </location>
</feature>
<keyword evidence="1" id="KW-0812">Transmembrane</keyword>
<protein>
    <submittedName>
        <fullName evidence="2">Uncharacterized protein</fullName>
    </submittedName>
</protein>
<feature type="transmembrane region" description="Helical" evidence="1">
    <location>
        <begin position="286"/>
        <end position="310"/>
    </location>
</feature>